<dbReference type="Pfam" id="PF00072">
    <property type="entry name" value="Response_reg"/>
    <property type="match status" value="1"/>
</dbReference>
<dbReference type="SMART" id="SM00388">
    <property type="entry name" value="HisKA"/>
    <property type="match status" value="1"/>
</dbReference>
<comment type="catalytic activity">
    <reaction evidence="1">
        <text>ATP + protein L-histidine = ADP + protein N-phospho-L-histidine.</text>
        <dbReference type="EC" id="2.7.13.3"/>
    </reaction>
</comment>
<dbReference type="Gene3D" id="3.30.450.20">
    <property type="entry name" value="PAS domain"/>
    <property type="match status" value="2"/>
</dbReference>
<feature type="domain" description="Response regulatory" evidence="14">
    <location>
        <begin position="916"/>
        <end position="1032"/>
    </location>
</feature>
<dbReference type="SMART" id="SM00448">
    <property type="entry name" value="REC"/>
    <property type="match status" value="1"/>
</dbReference>
<dbReference type="Gene3D" id="1.10.287.130">
    <property type="match status" value="1"/>
</dbReference>
<dbReference type="Gene3D" id="1.20.120.160">
    <property type="entry name" value="HPT domain"/>
    <property type="match status" value="1"/>
</dbReference>
<dbReference type="InterPro" id="IPR011006">
    <property type="entry name" value="CheY-like_superfamily"/>
</dbReference>
<protein>
    <recommendedName>
        <fullName evidence="2">histidine kinase</fullName>
        <ecNumber evidence="2">2.7.13.3</ecNumber>
    </recommendedName>
</protein>
<dbReference type="SUPFAM" id="SSF55874">
    <property type="entry name" value="ATPase domain of HSP90 chaperone/DNA topoisomerase II/histidine kinase"/>
    <property type="match status" value="1"/>
</dbReference>
<keyword evidence="5" id="KW-0547">Nucleotide-binding</keyword>
<evidence type="ECO:0000256" key="7">
    <source>
        <dbReference type="ARBA" id="ARBA00022840"/>
    </source>
</evidence>
<feature type="modified residue" description="Phosphohistidine" evidence="9">
    <location>
        <position position="1116"/>
    </location>
</feature>
<dbReference type="InterPro" id="IPR001789">
    <property type="entry name" value="Sig_transdc_resp-reg_receiver"/>
</dbReference>
<keyword evidence="12" id="KW-1133">Transmembrane helix</keyword>
<dbReference type="InterPro" id="IPR035965">
    <property type="entry name" value="PAS-like_dom_sf"/>
</dbReference>
<dbReference type="FunFam" id="1.10.287.130:FF:000002">
    <property type="entry name" value="Two-component osmosensing histidine kinase"/>
    <property type="match status" value="1"/>
</dbReference>
<sequence>MLSPRAASDGISIRPLVILFAVYVFGVLALIAVELLFSSLIDDLNERSRNESNRVLIGEVIVNDLVRLEALTYRMAAATQNAKAREWVREQAHATTGHLRDALDVLAHGGVLRRSTRLNIESREVMERVIPYEARRTDLPYVLEVIEITPKVADVEQLIDSLMDLMNRHDALSGMSDAVAYRALERELEDFMARMPPLFLRMNENANRLFFRSQQTLNALTADINRRTQTYMTARAALSGAIILFVIGTGIRMLRSVRASNRRLADIKRDLEFQKFALDQHAIVTATDATGTITYANEKFCAISGYEPDEIIGQNHRIVNSGEHDDAFFQDLWATITQGEVWHGEVRNRNKDGSTYWVSATIVPFLDTAGKPFQYIAIRTDITERKRIEERFRERNRFLHGMTQAMGEGVYALDAEGRCTFVNPEAERLIGRSRNELLGADIHALVHYQVENGRQVPRDHCTIQRAIRRGEAYRSDRERFRHADGSVFSVAITAVPLTEGDSIVGSVTLFQDISDRKRAEDAMSQAREEAEQSNRLKSAFLANMSHEIRTPMNAVIGLTHLALQTELTPRQREYLDNISTAAHNLLAIINDILDFSKVEAGKMSLEHVQFRLSEILNGAVMVVRPKVIDKGLTLTLHIDRDVPDSWMGDPVRLGQVITNLVSNAVKFTESGRVTITVSLGTPDAEDGRRPLAVSVSDTGIGMSPRQQSHLFEAFNQLDSSTTRRFGGTGLGLAISRQILDLMNGTIAVDSSPGVGSTFHVTVPLDRPEKTPPDDPLPAPLRGMTIALACADAALQEAVALMAERLSLTVRLWDPRGGGASRPDPAAAVVIVDTDLRDAGGWPLVPHLLADDAAPPLIVLGADTAAANPERCVRLDAPLTEWRLRSALMSLTGDRSAIRTTSRDPLSNARATLKGARVLLVEDTPINQKVAMEMLKAAGIEVAVAGNGHEALAWLDRESCDLVLMDIQMPGMDGLEATRRLRARPDLAGLPVIAMTAHAMAADRERSLASGMNDHVAKPIHPPELFSTLARWLNRDVSAPMAPALADPALETELLHSLGKAILDVLDLRQALRSVNGNIDLLRRLLIDFARNQGVQTFVLYQAVRTGEMEDARHAAHTLKGTAATIGAAEVARRAAAIETTLSRGETPADALMERLNDAMSPLLRAILAMDDSRKAAASKTSGEPAGPAAPPPDLTEAVAALRASLEAGDPEAEGLADALAGQVSASVKPQADAVLRAAEAFDFEDALAALAALEKALVAPVD</sequence>
<dbReference type="Pfam" id="PF02518">
    <property type="entry name" value="HATPase_c"/>
    <property type="match status" value="1"/>
</dbReference>
<dbReference type="InterPro" id="IPR000014">
    <property type="entry name" value="PAS"/>
</dbReference>
<feature type="domain" description="Histidine kinase" evidence="13">
    <location>
        <begin position="543"/>
        <end position="766"/>
    </location>
</feature>
<dbReference type="CDD" id="cd17546">
    <property type="entry name" value="REC_hyHK_CKI1_RcsC-like"/>
    <property type="match status" value="1"/>
</dbReference>
<dbReference type="SMART" id="SM00091">
    <property type="entry name" value="PAS"/>
    <property type="match status" value="2"/>
</dbReference>
<keyword evidence="3 10" id="KW-0597">Phosphoprotein</keyword>
<dbReference type="Gene3D" id="3.40.50.2300">
    <property type="match status" value="1"/>
</dbReference>
<keyword evidence="8" id="KW-0902">Two-component regulatory system</keyword>
<dbReference type="CDD" id="cd00082">
    <property type="entry name" value="HisKA"/>
    <property type="match status" value="1"/>
</dbReference>
<evidence type="ECO:0000259" key="13">
    <source>
        <dbReference type="PROSITE" id="PS50109"/>
    </source>
</evidence>
<dbReference type="SUPFAM" id="SSF47226">
    <property type="entry name" value="Histidine-containing phosphotransfer domain, HPT domain"/>
    <property type="match status" value="1"/>
</dbReference>
<evidence type="ECO:0000259" key="15">
    <source>
        <dbReference type="PROSITE" id="PS50112"/>
    </source>
</evidence>
<feature type="transmembrane region" description="Helical" evidence="12">
    <location>
        <begin position="12"/>
        <end position="37"/>
    </location>
</feature>
<dbReference type="NCBIfam" id="TIGR00229">
    <property type="entry name" value="sensory_box"/>
    <property type="match status" value="2"/>
</dbReference>
<dbReference type="GO" id="GO:0005524">
    <property type="term" value="F:ATP binding"/>
    <property type="evidence" value="ECO:0007669"/>
    <property type="project" value="UniProtKB-KW"/>
</dbReference>
<dbReference type="GO" id="GO:0005886">
    <property type="term" value="C:plasma membrane"/>
    <property type="evidence" value="ECO:0007669"/>
    <property type="project" value="UniProtKB-SubCell"/>
</dbReference>
<dbReference type="PRINTS" id="PR00344">
    <property type="entry name" value="BCTRLSENSOR"/>
</dbReference>
<keyword evidence="7" id="KW-0067">ATP-binding</keyword>
<dbReference type="PROSITE" id="PS50112">
    <property type="entry name" value="PAS"/>
    <property type="match status" value="2"/>
</dbReference>
<dbReference type="SUPFAM" id="SSF47384">
    <property type="entry name" value="Homodimeric domain of signal transducing histidine kinase"/>
    <property type="match status" value="1"/>
</dbReference>
<evidence type="ECO:0000313" key="18">
    <source>
        <dbReference type="EMBL" id="MQX37061.1"/>
    </source>
</evidence>
<dbReference type="Proteomes" id="UP000434582">
    <property type="component" value="Unassembled WGS sequence"/>
</dbReference>
<feature type="domain" description="PAS" evidence="15">
    <location>
        <begin position="284"/>
        <end position="315"/>
    </location>
</feature>
<dbReference type="Pfam" id="PF01627">
    <property type="entry name" value="Hpt"/>
    <property type="match status" value="1"/>
</dbReference>
<dbReference type="FunFam" id="3.30.565.10:FF:000078">
    <property type="entry name" value="Two-component sensor histidine kinase"/>
    <property type="match status" value="1"/>
</dbReference>
<dbReference type="SUPFAM" id="SSF55785">
    <property type="entry name" value="PYP-like sensor domain (PAS domain)"/>
    <property type="match status" value="2"/>
</dbReference>
<feature type="domain" description="PAC" evidence="16">
    <location>
        <begin position="342"/>
        <end position="394"/>
    </location>
</feature>
<dbReference type="InterPro" id="IPR003661">
    <property type="entry name" value="HisK_dim/P_dom"/>
</dbReference>
<evidence type="ECO:0000256" key="10">
    <source>
        <dbReference type="PROSITE-ProRule" id="PRU00169"/>
    </source>
</evidence>
<dbReference type="SMART" id="SM00086">
    <property type="entry name" value="PAC"/>
    <property type="match status" value="2"/>
</dbReference>
<evidence type="ECO:0000256" key="8">
    <source>
        <dbReference type="ARBA" id="ARBA00023012"/>
    </source>
</evidence>
<organism evidence="18 19">
    <name type="scientific">Roseospira navarrensis</name>
    <dbReference type="NCBI Taxonomy" id="140058"/>
    <lineage>
        <taxon>Bacteria</taxon>
        <taxon>Pseudomonadati</taxon>
        <taxon>Pseudomonadota</taxon>
        <taxon>Alphaproteobacteria</taxon>
        <taxon>Rhodospirillales</taxon>
        <taxon>Rhodospirillaceae</taxon>
        <taxon>Roseospira</taxon>
    </lineage>
</organism>
<dbReference type="SMART" id="SM00387">
    <property type="entry name" value="HATPase_c"/>
    <property type="match status" value="1"/>
</dbReference>
<dbReference type="EMBL" id="WIVE01000032">
    <property type="protein sequence ID" value="MQX37061.1"/>
    <property type="molecule type" value="Genomic_DNA"/>
</dbReference>
<dbReference type="InterPro" id="IPR036641">
    <property type="entry name" value="HPT_dom_sf"/>
</dbReference>
<proteinExistence type="predicted"/>
<dbReference type="SUPFAM" id="SSF52172">
    <property type="entry name" value="CheY-like"/>
    <property type="match status" value="1"/>
</dbReference>
<dbReference type="CDD" id="cd00130">
    <property type="entry name" value="PAS"/>
    <property type="match status" value="2"/>
</dbReference>
<dbReference type="InterPro" id="IPR001610">
    <property type="entry name" value="PAC"/>
</dbReference>
<dbReference type="GO" id="GO:0006355">
    <property type="term" value="P:regulation of DNA-templated transcription"/>
    <property type="evidence" value="ECO:0007669"/>
    <property type="project" value="InterPro"/>
</dbReference>
<dbReference type="PANTHER" id="PTHR45339">
    <property type="entry name" value="HYBRID SIGNAL TRANSDUCTION HISTIDINE KINASE J"/>
    <property type="match status" value="1"/>
</dbReference>
<evidence type="ECO:0000256" key="2">
    <source>
        <dbReference type="ARBA" id="ARBA00012438"/>
    </source>
</evidence>
<dbReference type="InterPro" id="IPR004358">
    <property type="entry name" value="Sig_transdc_His_kin-like_C"/>
</dbReference>
<dbReference type="InterPro" id="IPR013767">
    <property type="entry name" value="PAS_fold"/>
</dbReference>
<keyword evidence="12" id="KW-0812">Transmembrane</keyword>
<evidence type="ECO:0000256" key="9">
    <source>
        <dbReference type="PROSITE-ProRule" id="PRU00110"/>
    </source>
</evidence>
<evidence type="ECO:0000259" key="14">
    <source>
        <dbReference type="PROSITE" id="PS50110"/>
    </source>
</evidence>
<dbReference type="OrthoDB" id="9801651at2"/>
<evidence type="ECO:0000256" key="3">
    <source>
        <dbReference type="ARBA" id="ARBA00022553"/>
    </source>
</evidence>
<dbReference type="EC" id="2.7.13.3" evidence="2"/>
<feature type="domain" description="PAS" evidence="15">
    <location>
        <begin position="395"/>
        <end position="470"/>
    </location>
</feature>
<evidence type="ECO:0000313" key="19">
    <source>
        <dbReference type="Proteomes" id="UP000434582"/>
    </source>
</evidence>
<dbReference type="Pfam" id="PF00512">
    <property type="entry name" value="HisKA"/>
    <property type="match status" value="1"/>
</dbReference>
<dbReference type="Pfam" id="PF13426">
    <property type="entry name" value="PAS_9"/>
    <property type="match status" value="1"/>
</dbReference>
<feature type="domain" description="HPt" evidence="17">
    <location>
        <begin position="1077"/>
        <end position="1169"/>
    </location>
</feature>
<dbReference type="GO" id="GO:0000155">
    <property type="term" value="F:phosphorelay sensor kinase activity"/>
    <property type="evidence" value="ECO:0007669"/>
    <property type="project" value="InterPro"/>
</dbReference>
<evidence type="ECO:0000256" key="6">
    <source>
        <dbReference type="ARBA" id="ARBA00022777"/>
    </source>
</evidence>
<dbReference type="InterPro" id="IPR036097">
    <property type="entry name" value="HisK_dim/P_sf"/>
</dbReference>
<dbReference type="AlphaFoldDB" id="A0A7X1ZEK7"/>
<dbReference type="PROSITE" id="PS50109">
    <property type="entry name" value="HIS_KIN"/>
    <property type="match status" value="1"/>
</dbReference>
<keyword evidence="12" id="KW-0472">Membrane</keyword>
<dbReference type="InterPro" id="IPR000700">
    <property type="entry name" value="PAS-assoc_C"/>
</dbReference>
<dbReference type="RefSeq" id="WP_153344156.1">
    <property type="nucleotide sequence ID" value="NZ_WIVE01000032.1"/>
</dbReference>
<evidence type="ECO:0000259" key="17">
    <source>
        <dbReference type="PROSITE" id="PS50894"/>
    </source>
</evidence>
<keyword evidence="4" id="KW-0808">Transferase</keyword>
<comment type="caution">
    <text evidence="18">The sequence shown here is derived from an EMBL/GenBank/DDBJ whole genome shotgun (WGS) entry which is preliminary data.</text>
</comment>
<evidence type="ECO:0000256" key="11">
    <source>
        <dbReference type="SAM" id="MobiDB-lite"/>
    </source>
</evidence>
<name>A0A7X1ZEK7_9PROT</name>
<feature type="transmembrane region" description="Helical" evidence="12">
    <location>
        <begin position="236"/>
        <end position="254"/>
    </location>
</feature>
<feature type="domain" description="PAC" evidence="16">
    <location>
        <begin position="474"/>
        <end position="525"/>
    </location>
</feature>
<gene>
    <name evidence="18" type="ORF">GHC57_11085</name>
</gene>
<dbReference type="PROSITE" id="PS50113">
    <property type="entry name" value="PAC"/>
    <property type="match status" value="2"/>
</dbReference>
<evidence type="ECO:0000256" key="12">
    <source>
        <dbReference type="SAM" id="Phobius"/>
    </source>
</evidence>
<dbReference type="InterPro" id="IPR005467">
    <property type="entry name" value="His_kinase_dom"/>
</dbReference>
<keyword evidence="6" id="KW-0418">Kinase</keyword>
<dbReference type="Pfam" id="PF00989">
    <property type="entry name" value="PAS"/>
    <property type="match status" value="1"/>
</dbReference>
<evidence type="ECO:0000259" key="16">
    <source>
        <dbReference type="PROSITE" id="PS50113"/>
    </source>
</evidence>
<accession>A0A7X1ZEK7</accession>
<feature type="modified residue" description="4-aspartylphosphate" evidence="10">
    <location>
        <position position="965"/>
    </location>
</feature>
<dbReference type="InterPro" id="IPR008207">
    <property type="entry name" value="Sig_transdc_His_kin_Hpt_dom"/>
</dbReference>
<evidence type="ECO:0000256" key="1">
    <source>
        <dbReference type="ARBA" id="ARBA00000085"/>
    </source>
</evidence>
<evidence type="ECO:0000256" key="4">
    <source>
        <dbReference type="ARBA" id="ARBA00022679"/>
    </source>
</evidence>
<dbReference type="InterPro" id="IPR036890">
    <property type="entry name" value="HATPase_C_sf"/>
</dbReference>
<dbReference type="Gene3D" id="3.30.565.10">
    <property type="entry name" value="Histidine kinase-like ATPase, C-terminal domain"/>
    <property type="match status" value="1"/>
</dbReference>
<evidence type="ECO:0000256" key="5">
    <source>
        <dbReference type="ARBA" id="ARBA00022741"/>
    </source>
</evidence>
<dbReference type="PROSITE" id="PS50110">
    <property type="entry name" value="RESPONSE_REGULATORY"/>
    <property type="match status" value="1"/>
</dbReference>
<dbReference type="PANTHER" id="PTHR45339:SF5">
    <property type="entry name" value="HISTIDINE KINASE"/>
    <property type="match status" value="1"/>
</dbReference>
<reference evidence="18 19" key="1">
    <citation type="submission" date="2019-10" db="EMBL/GenBank/DDBJ databases">
        <title>Draft whole-genome sequence of the purple nonsulfur photosynthetic bacterium Roseospira navarrensis DSM 15114.</title>
        <authorList>
            <person name="Kyndt J.A."/>
            <person name="Meyer T.E."/>
        </authorList>
    </citation>
    <scope>NUCLEOTIDE SEQUENCE [LARGE SCALE GENOMIC DNA]</scope>
    <source>
        <strain evidence="18 19">DSM 15114</strain>
    </source>
</reference>
<dbReference type="PROSITE" id="PS50894">
    <property type="entry name" value="HPT"/>
    <property type="match status" value="1"/>
</dbReference>
<feature type="region of interest" description="Disordered" evidence="11">
    <location>
        <begin position="1174"/>
        <end position="1193"/>
    </location>
</feature>
<dbReference type="InterPro" id="IPR003594">
    <property type="entry name" value="HATPase_dom"/>
</dbReference>
<dbReference type="CDD" id="cd16922">
    <property type="entry name" value="HATPase_EvgS-ArcB-TorS-like"/>
    <property type="match status" value="1"/>
</dbReference>
<keyword evidence="19" id="KW-1185">Reference proteome</keyword>